<feature type="compositionally biased region" description="Low complexity" evidence="12">
    <location>
        <begin position="429"/>
        <end position="445"/>
    </location>
</feature>
<dbReference type="InterPro" id="IPR044996">
    <property type="entry name" value="COQ10-like"/>
</dbReference>
<gene>
    <name evidence="15" type="ORF">CHLNCDRAFT_49546</name>
</gene>
<dbReference type="InterPro" id="IPR036412">
    <property type="entry name" value="HAD-like_sf"/>
</dbReference>
<dbReference type="Pfam" id="PF00702">
    <property type="entry name" value="Hydrolase"/>
    <property type="match status" value="1"/>
</dbReference>
<dbReference type="Gene3D" id="3.40.1110.10">
    <property type="entry name" value="Calcium-transporting ATPase, cytoplasmic domain N"/>
    <property type="match status" value="2"/>
</dbReference>
<feature type="transmembrane region" description="Helical" evidence="13">
    <location>
        <begin position="1093"/>
        <end position="1113"/>
    </location>
</feature>
<dbReference type="NCBIfam" id="TIGR01494">
    <property type="entry name" value="ATPase_P-type"/>
    <property type="match status" value="2"/>
</dbReference>
<dbReference type="Gene3D" id="3.30.70.100">
    <property type="match status" value="3"/>
</dbReference>
<dbReference type="InterPro" id="IPR023393">
    <property type="entry name" value="START-like_dom_sf"/>
</dbReference>
<comment type="subcellular location">
    <subcellularLocation>
        <location evidence="1">Membrane</location>
    </subcellularLocation>
</comment>
<dbReference type="PANTHER" id="PTHR46594:SF4">
    <property type="entry name" value="P-TYPE CATION-TRANSPORTING ATPASE"/>
    <property type="match status" value="1"/>
</dbReference>
<evidence type="ECO:0000259" key="14">
    <source>
        <dbReference type="PROSITE" id="PS50846"/>
    </source>
</evidence>
<evidence type="ECO:0000256" key="8">
    <source>
        <dbReference type="ARBA" id="ARBA00022989"/>
    </source>
</evidence>
<name>E1Z2W1_CHLVA</name>
<dbReference type="SUPFAM" id="SSF81665">
    <property type="entry name" value="Calcium ATPase, transmembrane domain M"/>
    <property type="match status" value="1"/>
</dbReference>
<dbReference type="FunCoup" id="E1Z2W1">
    <property type="interactions" value="1343"/>
</dbReference>
<organism evidence="16">
    <name type="scientific">Chlorella variabilis</name>
    <name type="common">Green alga</name>
    <dbReference type="NCBI Taxonomy" id="554065"/>
    <lineage>
        <taxon>Eukaryota</taxon>
        <taxon>Viridiplantae</taxon>
        <taxon>Chlorophyta</taxon>
        <taxon>core chlorophytes</taxon>
        <taxon>Trebouxiophyceae</taxon>
        <taxon>Chlorellales</taxon>
        <taxon>Chlorellaceae</taxon>
        <taxon>Chlorella clade</taxon>
        <taxon>Chlorella</taxon>
    </lineage>
</organism>
<comment type="similarity">
    <text evidence="3">Belongs to the COQ10 family.</text>
</comment>
<evidence type="ECO:0000313" key="15">
    <source>
        <dbReference type="EMBL" id="EFN60063.1"/>
    </source>
</evidence>
<evidence type="ECO:0000256" key="10">
    <source>
        <dbReference type="ARBA" id="ARBA00023136"/>
    </source>
</evidence>
<keyword evidence="16" id="KW-1185">Reference proteome</keyword>
<evidence type="ECO:0000256" key="5">
    <source>
        <dbReference type="ARBA" id="ARBA00022692"/>
    </source>
</evidence>
<dbReference type="FunFam" id="3.30.70.100:FF:000005">
    <property type="entry name" value="Copper-exporting P-type ATPase A"/>
    <property type="match status" value="1"/>
</dbReference>
<dbReference type="Gene3D" id="3.30.530.20">
    <property type="match status" value="1"/>
</dbReference>
<keyword evidence="10 13" id="KW-0472">Membrane</keyword>
<keyword evidence="7" id="KW-0677">Repeat</keyword>
<evidence type="ECO:0000256" key="6">
    <source>
        <dbReference type="ARBA" id="ARBA00022723"/>
    </source>
</evidence>
<evidence type="ECO:0000256" key="2">
    <source>
        <dbReference type="ARBA" id="ARBA00006024"/>
    </source>
</evidence>
<dbReference type="SUPFAM" id="SSF55008">
    <property type="entry name" value="HMA, heavy metal-associated domain"/>
    <property type="match status" value="3"/>
</dbReference>
<dbReference type="GO" id="GO:0016887">
    <property type="term" value="F:ATP hydrolysis activity"/>
    <property type="evidence" value="ECO:0007669"/>
    <property type="project" value="InterPro"/>
</dbReference>
<dbReference type="CDD" id="cd07813">
    <property type="entry name" value="COQ10p_like"/>
    <property type="match status" value="1"/>
</dbReference>
<evidence type="ECO:0000256" key="12">
    <source>
        <dbReference type="SAM" id="MobiDB-lite"/>
    </source>
</evidence>
<dbReference type="EMBL" id="GL433835">
    <property type="protein sequence ID" value="EFN60063.1"/>
    <property type="molecule type" value="Genomic_DNA"/>
</dbReference>
<dbReference type="PROSITE" id="PS01047">
    <property type="entry name" value="HMA_1"/>
    <property type="match status" value="2"/>
</dbReference>
<dbReference type="InterPro" id="IPR036163">
    <property type="entry name" value="HMA_dom_sf"/>
</dbReference>
<dbReference type="InterPro" id="IPR059000">
    <property type="entry name" value="ATPase_P-type_domA"/>
</dbReference>
<dbReference type="KEGG" id="cvr:CHLNCDRAFT_49546"/>
<reference evidence="15 16" key="1">
    <citation type="journal article" date="2010" name="Plant Cell">
        <title>The Chlorella variabilis NC64A genome reveals adaptation to photosymbiosis, coevolution with viruses, and cryptic sex.</title>
        <authorList>
            <person name="Blanc G."/>
            <person name="Duncan G."/>
            <person name="Agarkova I."/>
            <person name="Borodovsky M."/>
            <person name="Gurnon J."/>
            <person name="Kuo A."/>
            <person name="Lindquist E."/>
            <person name="Lucas S."/>
            <person name="Pangilinan J."/>
            <person name="Polle J."/>
            <person name="Salamov A."/>
            <person name="Terry A."/>
            <person name="Yamada T."/>
            <person name="Dunigan D.D."/>
            <person name="Grigoriev I.V."/>
            <person name="Claverie J.M."/>
            <person name="Van Etten J.L."/>
        </authorList>
    </citation>
    <scope>NUCLEOTIDE SEQUENCE [LARGE SCALE GENOMIC DNA]</scope>
    <source>
        <strain evidence="15 16">NC64A</strain>
    </source>
</reference>
<dbReference type="NCBIfam" id="TIGR00003">
    <property type="entry name" value="copper ion binding protein"/>
    <property type="match status" value="1"/>
</dbReference>
<evidence type="ECO:0000256" key="13">
    <source>
        <dbReference type="SAM" id="Phobius"/>
    </source>
</evidence>
<dbReference type="eggNOG" id="KOG3177">
    <property type="taxonomic scope" value="Eukaryota"/>
</dbReference>
<dbReference type="GO" id="GO:0005507">
    <property type="term" value="F:copper ion binding"/>
    <property type="evidence" value="ECO:0007669"/>
    <property type="project" value="InterPro"/>
</dbReference>
<feature type="transmembrane region" description="Helical" evidence="13">
    <location>
        <begin position="288"/>
        <end position="309"/>
    </location>
</feature>
<dbReference type="InterPro" id="IPR018303">
    <property type="entry name" value="ATPase_P-typ_P_site"/>
</dbReference>
<dbReference type="InterPro" id="IPR001757">
    <property type="entry name" value="P_typ_ATPase"/>
</dbReference>
<dbReference type="GO" id="GO:0045333">
    <property type="term" value="P:cellular respiration"/>
    <property type="evidence" value="ECO:0007669"/>
    <property type="project" value="InterPro"/>
</dbReference>
<dbReference type="GeneID" id="17359338"/>
<dbReference type="SUPFAM" id="SSF81660">
    <property type="entry name" value="Metal cation-transporting ATPase, ATP-binding domain N"/>
    <property type="match status" value="1"/>
</dbReference>
<keyword evidence="8 13" id="KW-1133">Transmembrane helix</keyword>
<feature type="domain" description="HMA" evidence="14">
    <location>
        <begin position="187"/>
        <end position="253"/>
    </location>
</feature>
<dbReference type="CDD" id="cd02094">
    <property type="entry name" value="P-type_ATPase_Cu-like"/>
    <property type="match status" value="1"/>
</dbReference>
<dbReference type="FunFam" id="3.30.70.100:FF:000033">
    <property type="entry name" value="Copper-transporting ATPase HMA5"/>
    <property type="match status" value="1"/>
</dbReference>
<comment type="similarity">
    <text evidence="2">Belongs to the cation transport ATPase (P-type) (TC 3.A.3) family. Type IB subfamily.</text>
</comment>
<dbReference type="OrthoDB" id="432719at2759"/>
<evidence type="ECO:0000313" key="16">
    <source>
        <dbReference type="Proteomes" id="UP000008141"/>
    </source>
</evidence>
<dbReference type="Pfam" id="PF00403">
    <property type="entry name" value="HMA"/>
    <property type="match status" value="3"/>
</dbReference>
<dbReference type="Proteomes" id="UP000008141">
    <property type="component" value="Unassembled WGS sequence"/>
</dbReference>
<evidence type="ECO:0000256" key="4">
    <source>
        <dbReference type="ARBA" id="ARBA00011814"/>
    </source>
</evidence>
<evidence type="ECO:0000256" key="7">
    <source>
        <dbReference type="ARBA" id="ARBA00022737"/>
    </source>
</evidence>
<dbReference type="Pfam" id="PF00122">
    <property type="entry name" value="E1-E2_ATPase"/>
    <property type="match status" value="1"/>
</dbReference>
<evidence type="ECO:0000256" key="9">
    <source>
        <dbReference type="ARBA" id="ARBA00023008"/>
    </source>
</evidence>
<dbReference type="InterPro" id="IPR006121">
    <property type="entry name" value="HMA_dom"/>
</dbReference>
<evidence type="ECO:0000256" key="1">
    <source>
        <dbReference type="ARBA" id="ARBA00004370"/>
    </source>
</evidence>
<keyword evidence="6" id="KW-0479">Metal-binding</keyword>
<dbReference type="PROSITE" id="PS50846">
    <property type="entry name" value="HMA_2"/>
    <property type="match status" value="3"/>
</dbReference>
<evidence type="ECO:0000256" key="3">
    <source>
        <dbReference type="ARBA" id="ARBA00006885"/>
    </source>
</evidence>
<proteinExistence type="inferred from homology"/>
<dbReference type="InterPro" id="IPR005031">
    <property type="entry name" value="COQ10_START"/>
</dbReference>
<dbReference type="Gene3D" id="3.40.50.1000">
    <property type="entry name" value="HAD superfamily/HAD-like"/>
    <property type="match status" value="2"/>
</dbReference>
<dbReference type="InterPro" id="IPR023298">
    <property type="entry name" value="ATPase_P-typ_TM_dom_sf"/>
</dbReference>
<dbReference type="InterPro" id="IPR008250">
    <property type="entry name" value="ATPase_P-typ_transduc_dom_A_sf"/>
</dbReference>
<dbReference type="PROSITE" id="PS00154">
    <property type="entry name" value="ATPASE_E1_E2"/>
    <property type="match status" value="1"/>
</dbReference>
<feature type="region of interest" description="Disordered" evidence="12">
    <location>
        <begin position="733"/>
        <end position="760"/>
    </location>
</feature>
<dbReference type="eggNOG" id="KOG0207">
    <property type="taxonomic scope" value="Eukaryota"/>
</dbReference>
<dbReference type="InParanoid" id="E1Z2W1"/>
<keyword evidence="9" id="KW-0186">Copper</keyword>
<protein>
    <recommendedName>
        <fullName evidence="14">HMA domain-containing protein</fullName>
    </recommendedName>
</protein>
<dbReference type="GO" id="GO:0016020">
    <property type="term" value="C:membrane"/>
    <property type="evidence" value="ECO:0007669"/>
    <property type="project" value="UniProtKB-SubCell"/>
</dbReference>
<dbReference type="GO" id="GO:0005524">
    <property type="term" value="F:ATP binding"/>
    <property type="evidence" value="ECO:0007669"/>
    <property type="project" value="InterPro"/>
</dbReference>
<feature type="region of interest" description="Disordered" evidence="12">
    <location>
        <begin position="429"/>
        <end position="470"/>
    </location>
</feature>
<dbReference type="Gene3D" id="2.70.150.10">
    <property type="entry name" value="Calcium-transporting ATPase, cytoplasmic transduction domain A"/>
    <property type="match status" value="1"/>
</dbReference>
<dbReference type="PRINTS" id="PR00120">
    <property type="entry name" value="HATPASE"/>
</dbReference>
<feature type="transmembrane region" description="Helical" evidence="13">
    <location>
        <begin position="571"/>
        <end position="591"/>
    </location>
</feature>
<dbReference type="InterPro" id="IPR023299">
    <property type="entry name" value="ATPase_P-typ_cyto_dom_N"/>
</dbReference>
<feature type="domain" description="HMA" evidence="14">
    <location>
        <begin position="113"/>
        <end position="179"/>
    </location>
</feature>
<dbReference type="PRINTS" id="PR00119">
    <property type="entry name" value="CATATPASE"/>
</dbReference>
<feature type="transmembrane region" description="Helical" evidence="13">
    <location>
        <begin position="361"/>
        <end position="379"/>
    </location>
</feature>
<comment type="function">
    <text evidence="11">Required for the function of coenzyme Q in the respiratory chain. May serve as a chaperone or may be involved in the transport of Q6 from its site of synthesis to the catalytic sites of the respiratory complexes.</text>
</comment>
<dbReference type="RefSeq" id="XP_005852165.1">
    <property type="nucleotide sequence ID" value="XM_005852103.1"/>
</dbReference>
<feature type="transmembrane region" description="Helical" evidence="13">
    <location>
        <begin position="1119"/>
        <end position="1142"/>
    </location>
</feature>
<dbReference type="Pfam" id="PF03364">
    <property type="entry name" value="Polyketide_cyc"/>
    <property type="match status" value="1"/>
</dbReference>
<dbReference type="InterPro" id="IPR017969">
    <property type="entry name" value="Heavy-metal-associated_CS"/>
</dbReference>
<feature type="transmembrane region" description="Helical" evidence="13">
    <location>
        <begin position="330"/>
        <end position="349"/>
    </location>
</feature>
<dbReference type="InterPro" id="IPR006122">
    <property type="entry name" value="HMA_Cu_ion-bd"/>
</dbReference>
<accession>E1Z2W1</accession>
<evidence type="ECO:0000256" key="11">
    <source>
        <dbReference type="ARBA" id="ARBA00024947"/>
    </source>
</evidence>
<comment type="subunit">
    <text evidence="4">Interacts with coenzyme Q.</text>
</comment>
<feature type="domain" description="HMA" evidence="14">
    <location>
        <begin position="11"/>
        <end position="101"/>
    </location>
</feature>
<dbReference type="SUPFAM" id="SSF55961">
    <property type="entry name" value="Bet v1-like"/>
    <property type="match status" value="1"/>
</dbReference>
<feature type="transmembrane region" description="Helical" evidence="13">
    <location>
        <begin position="611"/>
        <end position="633"/>
    </location>
</feature>
<feature type="region of interest" description="Disordered" evidence="12">
    <location>
        <begin position="835"/>
        <end position="867"/>
    </location>
</feature>
<sequence length="1528" mass="159132">MAVREGEGVLMKATLLVEGLHCVACSEAVESCLSTVPGVTQATCSLLENRAQARRPCVCGMHWPGQSGEGGAPQRVEYDSQQVEDLAALVQALEAAGFGGSVQAVEPVAAPPLLARFRVEGMTCSSCSSAVESALAALPGVRHAAVSLTLQEAKVEYDGAAADEAQLQQAIEDAGFGCSLLGSGEAASLHLAVGGMACSSCSTALEGALRGTEGVLEAAVNLLTSKAEVRYNPDQVGPRQLIQVVTDLGYTAQPVDDASHVDGAALREKEKQVFMYIPGTKHLIELDVGGFMLGEIIAFVLATPVQFVIGWTFHRGAYKALRRGRANMDVLVSVGTNAAYVYSIISIVVSRVEEEFESHGLFFETSALLITFICLGKYLEAAAKGRTSSAISELLKLAPATAILCIADEQARSGWRGCLPACWPCPASPRGQPGSPAAGQQQASSCARSDTPAVATGPLPSQGRAVSEQEVPVSLLQRKDRLKVLPGARLPADGTVAEGRSFVDESMITGESVPVTKRPGDTVISGTVNGSGMLIIEAGRVGKDTTLSQIVRLVESAQMSKAPIQAFADRLSAVFVPIIIVAAFATWLAWYLGGILGSYPDSWIPAGSSPFLFSLLFGIAVIVIACPCALGLATPTALMVGTGVAAQNGILIKSAEALEKCSGLGTVVFDKTGTLTEGRPSVVDCSVVDPQWPLDKVLYLAASAENGSEHPLARAVLRYAALRLEGGQALLVREPDSPQGSRQGSQAAEEAAGADGGLQPTDSNLALLADAAAPPHAAAAEPLPGDQALRSVSWLAPITGSEALPGRGVKCWLACPTARVAGVLPALVAGRTASALAGSKSPGRPTGGSPARLAPLPADGKGAAGAAAEAGLAPLTPDGEEEGGAPGGGGGAVEVRLAIGNRRLMQEEGITLSAQARRGRGVGGGRGGLWLVHEWMRGYEREGATCVLVAVEARLVAAFAVSDPLKPEAPAVIAALRQKGLQCHMVTGDGWTTARSIASRLGILDVSAEVLPAGKAEHIKKLQQGGKRAVAMVGDGINDSVALAQADVGIAIGSGTDVAVEAADYVLMRSDLEDVLVALDLSKRTFRRIRLNYVWAFGYNLCAVPIAAGALYPPLHFQLPPWVAGAAMALSSVTVVCSSLLLRRYRRPKPALQQLVAGDLAAAGQRRAGDAPGGGGRQRPAIRQCHGGGILPKLWALAAGQASSSTAVSASSAGRPSKTAICTVFDLAAKNEEVATAVTLGSGTGTECRGTAARHSACLVAGSGSLLQQVQAVLPALTFQVTSLTSLSRSSGEQRWPHGVSGGGGGALALAASSSSRAAGAVLILPGQHLVQHTHALQQHQQQQQLGQQRRPIFNFAGLGGDLAKSHHEKKLLGWTPRQVYDVVAAVENYSQFVPWCQRSAVLVRRPPGYLEAELEVGFQMFVERYTSKVTLHCPTAVHSRVDDSTLFSHLTNKWEFRLGPTPHTTWLTFEVDFAFKSPLYRQVASIFFEEVVQRMMGAFEGRCAQVYGPSSLHRRPGPAQHVAAGGR</sequence>
<dbReference type="GO" id="GO:0048039">
    <property type="term" value="F:ubiquinone binding"/>
    <property type="evidence" value="ECO:0007669"/>
    <property type="project" value="InterPro"/>
</dbReference>
<dbReference type="PANTHER" id="PTHR46594">
    <property type="entry name" value="P-TYPE CATION-TRANSPORTING ATPASE"/>
    <property type="match status" value="1"/>
</dbReference>
<dbReference type="CDD" id="cd00371">
    <property type="entry name" value="HMA"/>
    <property type="match status" value="3"/>
</dbReference>
<dbReference type="STRING" id="554065.E1Z2W1"/>
<dbReference type="SUPFAM" id="SSF81653">
    <property type="entry name" value="Calcium ATPase, transduction domain A"/>
    <property type="match status" value="1"/>
</dbReference>
<dbReference type="InterPro" id="IPR023214">
    <property type="entry name" value="HAD_sf"/>
</dbReference>
<keyword evidence="5 13" id="KW-0812">Transmembrane</keyword>
<feature type="compositionally biased region" description="Low complexity" evidence="12">
    <location>
        <begin position="853"/>
        <end position="867"/>
    </location>
</feature>
<dbReference type="SUPFAM" id="SSF56784">
    <property type="entry name" value="HAD-like"/>
    <property type="match status" value="1"/>
</dbReference>